<accession>A0A167W3R9</accession>
<evidence type="ECO:0000313" key="1">
    <source>
        <dbReference type="EMBL" id="KZP05662.1"/>
    </source>
</evidence>
<dbReference type="EMBL" id="KV417825">
    <property type="protein sequence ID" value="KZP05662.1"/>
    <property type="molecule type" value="Genomic_DNA"/>
</dbReference>
<sequence length="142" mass="15148">MSDPKKVNLSALCFDGTFGSRLAISKPILANITSQQHAVIRRDNGVVRLSAERMQKGWVNAGKSVLCSVMTGKGNSGAQPITGLDFSIYIVPNTHPAIASGRSPSPRSPGHLVNLYAKRIGPMITSGLAYGYKIGHRPKFGD</sequence>
<keyword evidence="2" id="KW-1185">Reference proteome</keyword>
<name>A0A167W3R9_9AGAM</name>
<organism evidence="1 2">
    <name type="scientific">Athelia psychrophila</name>
    <dbReference type="NCBI Taxonomy" id="1759441"/>
    <lineage>
        <taxon>Eukaryota</taxon>
        <taxon>Fungi</taxon>
        <taxon>Dikarya</taxon>
        <taxon>Basidiomycota</taxon>
        <taxon>Agaricomycotina</taxon>
        <taxon>Agaricomycetes</taxon>
        <taxon>Agaricomycetidae</taxon>
        <taxon>Atheliales</taxon>
        <taxon>Atheliaceae</taxon>
        <taxon>Athelia</taxon>
    </lineage>
</organism>
<dbReference type="AlphaFoldDB" id="A0A167W3R9"/>
<dbReference type="Proteomes" id="UP000076532">
    <property type="component" value="Unassembled WGS sequence"/>
</dbReference>
<gene>
    <name evidence="1" type="ORF">FIBSPDRAFT_1004119</name>
</gene>
<evidence type="ECO:0000313" key="2">
    <source>
        <dbReference type="Proteomes" id="UP000076532"/>
    </source>
</evidence>
<protein>
    <submittedName>
        <fullName evidence="1">Uncharacterized protein</fullName>
    </submittedName>
</protein>
<reference evidence="1 2" key="1">
    <citation type="journal article" date="2016" name="Mol. Biol. Evol.">
        <title>Comparative Genomics of Early-Diverging Mushroom-Forming Fungi Provides Insights into the Origins of Lignocellulose Decay Capabilities.</title>
        <authorList>
            <person name="Nagy L.G."/>
            <person name="Riley R."/>
            <person name="Tritt A."/>
            <person name="Adam C."/>
            <person name="Daum C."/>
            <person name="Floudas D."/>
            <person name="Sun H."/>
            <person name="Yadav J.S."/>
            <person name="Pangilinan J."/>
            <person name="Larsson K.H."/>
            <person name="Matsuura K."/>
            <person name="Barry K."/>
            <person name="Labutti K."/>
            <person name="Kuo R."/>
            <person name="Ohm R.A."/>
            <person name="Bhattacharya S.S."/>
            <person name="Shirouzu T."/>
            <person name="Yoshinaga Y."/>
            <person name="Martin F.M."/>
            <person name="Grigoriev I.V."/>
            <person name="Hibbett D.S."/>
        </authorList>
    </citation>
    <scope>NUCLEOTIDE SEQUENCE [LARGE SCALE GENOMIC DNA]</scope>
    <source>
        <strain evidence="1 2">CBS 109695</strain>
    </source>
</reference>
<proteinExistence type="predicted"/>